<dbReference type="RefSeq" id="WP_344287730.1">
    <property type="nucleotide sequence ID" value="NZ_BAAAPF010000008.1"/>
</dbReference>
<name>A0ABN2XEP9_9ACTN</name>
<dbReference type="InterPro" id="IPR025463">
    <property type="entry name" value="DUF4314"/>
</dbReference>
<gene>
    <name evidence="2" type="ORF">GCM10009802_06980</name>
</gene>
<accession>A0ABN2XEP9</accession>
<feature type="domain" description="DUF4314" evidence="1">
    <location>
        <begin position="5"/>
        <end position="61"/>
    </location>
</feature>
<evidence type="ECO:0000313" key="3">
    <source>
        <dbReference type="Proteomes" id="UP001500443"/>
    </source>
</evidence>
<evidence type="ECO:0000313" key="2">
    <source>
        <dbReference type="EMBL" id="GAA2110160.1"/>
    </source>
</evidence>
<dbReference type="Pfam" id="PF14192">
    <property type="entry name" value="DUF4314"/>
    <property type="match status" value="1"/>
</dbReference>
<proteinExistence type="predicted"/>
<keyword evidence="3" id="KW-1185">Reference proteome</keyword>
<evidence type="ECO:0000259" key="1">
    <source>
        <dbReference type="Pfam" id="PF14192"/>
    </source>
</evidence>
<protein>
    <recommendedName>
        <fullName evidence="1">DUF4314 domain-containing protein</fullName>
    </recommendedName>
</protein>
<comment type="caution">
    <text evidence="2">The sequence shown here is derived from an EMBL/GenBank/DDBJ whole genome shotgun (WGS) entry which is preliminary data.</text>
</comment>
<dbReference type="EMBL" id="BAAAPF010000008">
    <property type="protein sequence ID" value="GAA2110160.1"/>
    <property type="molecule type" value="Genomic_DNA"/>
</dbReference>
<dbReference type="Proteomes" id="UP001500443">
    <property type="component" value="Unassembled WGS sequence"/>
</dbReference>
<sequence length="72" mass="8212">MYGRHGDRVTLVRTSDPYTELRPGATGTIRRWDARHRQLHIDWDCGSTLSMLPDEGDEVRLITSQKNPTSTS</sequence>
<reference evidence="2 3" key="1">
    <citation type="journal article" date="2019" name="Int. J. Syst. Evol. Microbiol.">
        <title>The Global Catalogue of Microorganisms (GCM) 10K type strain sequencing project: providing services to taxonomists for standard genome sequencing and annotation.</title>
        <authorList>
            <consortium name="The Broad Institute Genomics Platform"/>
            <consortium name="The Broad Institute Genome Sequencing Center for Infectious Disease"/>
            <person name="Wu L."/>
            <person name="Ma J."/>
        </authorList>
    </citation>
    <scope>NUCLEOTIDE SEQUENCE [LARGE SCALE GENOMIC DNA]</scope>
    <source>
        <strain evidence="2 3">JCM 15481</strain>
    </source>
</reference>
<organism evidence="2 3">
    <name type="scientific">Streptomyces synnematoformans</name>
    <dbReference type="NCBI Taxonomy" id="415721"/>
    <lineage>
        <taxon>Bacteria</taxon>
        <taxon>Bacillati</taxon>
        <taxon>Actinomycetota</taxon>
        <taxon>Actinomycetes</taxon>
        <taxon>Kitasatosporales</taxon>
        <taxon>Streptomycetaceae</taxon>
        <taxon>Streptomyces</taxon>
    </lineage>
</organism>